<dbReference type="FunCoup" id="B3N135">
    <property type="interactions" value="510"/>
</dbReference>
<gene>
    <name evidence="7" type="primary">Dana\GF15953</name>
    <name evidence="7" type="synonym">dana_GLEANR_17046</name>
    <name evidence="6" type="synonym">DanaCAF1_rictor-PA</name>
    <name evidence="7" type="ORF">GF15953</name>
</gene>
<dbReference type="GO" id="GO:0048813">
    <property type="term" value="P:dendrite morphogenesis"/>
    <property type="evidence" value="ECO:0007669"/>
    <property type="project" value="EnsemblMetazoa"/>
</dbReference>
<dbReference type="GO" id="GO:0061586">
    <property type="term" value="P:positive regulation of transcription by transcription factor localization"/>
    <property type="evidence" value="ECO:0007669"/>
    <property type="project" value="EnsemblMetazoa"/>
</dbReference>
<dbReference type="GO" id="GO:0032869">
    <property type="term" value="P:cellular response to insulin stimulus"/>
    <property type="evidence" value="ECO:0007669"/>
    <property type="project" value="EnsemblMetazoa"/>
</dbReference>
<dbReference type="GO" id="GO:0050773">
    <property type="term" value="P:regulation of dendrite development"/>
    <property type="evidence" value="ECO:0007669"/>
    <property type="project" value="EnsemblMetazoa"/>
</dbReference>
<dbReference type="Gene3D" id="1.25.10.10">
    <property type="entry name" value="Leucine-rich Repeat Variant"/>
    <property type="match status" value="1"/>
</dbReference>
<sequence>MASLHSSWRFGKRSKQLRIKVSQDPEDFYRLDPTRSAAENAFDIYSMLCQEETRDTKRLFLLNALASLCLGARKGSHHSNIRFSTEELLYCLSASLVHTFTQVRAAALRTIRYALSTPNDIKTFNALQLQHLLCRSIDLMLKNDDERVQALKLVRKMLAIAPEDISPVVVRCLVSLADSGIEENDNLLRACLATLAEFAVLNPALLIVCGGVTSITRNVLECHNPRIAESLCGVLLYLLEWPQTRNICGVRLDCLAAPYCDFTYRLGIMDKNKDARELRYTSCRLALLSVLRSWTGTLEFCDPSKPSGLKAIVDALYLNQVEVRKAILDLLYELLSLPQPTWTDDYAVALQAVDPSDFQDTWLLSNGFVSAEGRSILPTLAARAPNVVEQHLALLLYCFLETGLLNALVEVAVGSDQFVSVQATVLIGKILQLMHTHLPPDICCTSPALPTLVGHATQGNQQANAAVAALQNYQKMLRQRPASWSLFLDSIIQGGALIQTRLFRRHLNVQEQAGGPVLQLQETAEAAGSQFRSATLGRSRLDSVSSSDESNSQASSSSRSSFRLKRKFLPPTFFDHFRAFNRLLQDSRVLTQVDAQWDWDVITTILKSNMIRKLDYTMGKFLKRLVDFYKPRNNRFSHQDLVPGQRLPAYVSAGLDLIDVLLGSSELECMRYITDYFSDISQQLAAVTTSNRAHDCLFSPQHMNNTMCQLYFLYIGRMCRTTKGIEVLKNTTVFEYLINLVRVTDHVCYVKLIVSGLNYSYENLPRQVLEKALTSAKTRSGRLYATQFMAVLLRARLPNFEVWGIPMIICQTRDSDRSVVLAALEVLEEACHDKYYLQEIISHWPNLSQRGDAGRLLMARYYSLPRGLNSTNARVEEEIKYWRNGYNKRYVLLVEADTHSSLTLHIRNEDGYYSRRNCNQRPQTVPPNIAPHLYGQMAQTSQGMTALRKHGDLPQLVELMQRAKCSDDAECLELKAAIWALAHASTNANGIEYLVELNARLSERLIMLVTKCEVYSVRATCFSALGLIAGTQAGANILFKLNWLSVRHDRNTMWPVHQPEDWMSSQYTPVRHYYEDVNSYNQMTTLEDQIDGFYLGSHYWNVVGDLTESIAGGGGSLAGAAIHSTLKDPNVTGTDDGHANRVVAAKSKTLPEGSNLRPGKHQRSLSESKTTDVISLLGGATGPGAGPGGVAPTGSLFPVPYHHRIRYNSCTDSNTSGVSSCESVTGRTAAAAAAAAANYSDFVQQQFVLSPIPSMSNLLEIDHIKLLRNDLASGNVLSAAMTIKGYAQLRSLRAYSRPVFSESFCDFVSSVDAPSEVQMRRHDWTHPHRRLKVRSLDRQPKLSEVCRRVFADEMNPLLPTVNAIKFMPESDQEGPCYAGIGLPKNVLDLFPNRNLNRTYVSRDIQDQDLMGVNLLSSAGNGGGGRQQFFNDSLTNEGGDESSVISSLSDVSSASRRGPQQRGPQFQQPQQPSDGKHARSQCLHCARSSRQQQRQDSQSNGGGTGAGGGIGGGASLAPCELYKTAAAALLASMAGPVLPKKSSSSGSGNVPATGADISFHSPESMLSEDSLPDRLTASILYNVQRLANPVSAKQSKMALLELKQKHPHAFQDICLYSESCKTLGRSSYRMSARRFLQELFLDLNLDSFYVEPQLIIAARKLPAEEKADSSTTSATTPTSLQPAVPQRMAAMKPKPKSLAQLASVYETSWENLLMDFSPRTGPTAAKSSSLDVPLPAPTQAVQNKLHIGETESSVSGSGSGSEDEETGEDVCDGSSVTTGHTALPTGNSNRSSICTISQQPPGGAGAAAPAASSGGVSASTDEMRNDNRQYTRGRFYTLELDLSCTRNKFPIKDRSQAMPILTRQVSAGGSAAGNESTSTELNYSTVTKSLAASMAKPVGSLYCEKRLQSSKSEAVLGAGAGAATAVSCGVGSWQQKSKILEPLGEDPVK</sequence>
<dbReference type="InterPro" id="IPR029451">
    <property type="entry name" value="RICTOR_M"/>
</dbReference>
<dbReference type="GO" id="GO:0034063">
    <property type="term" value="P:stress granule assembly"/>
    <property type="evidence" value="ECO:0007669"/>
    <property type="project" value="EnsemblMetazoa"/>
</dbReference>
<dbReference type="EMBL" id="BK064529">
    <property type="protein sequence ID" value="DBA35807.1"/>
    <property type="molecule type" value="mRNA"/>
</dbReference>
<dbReference type="SMART" id="SM01307">
    <property type="entry name" value="RICTOR_M"/>
    <property type="match status" value="1"/>
</dbReference>
<feature type="region of interest" description="Disordered" evidence="2">
    <location>
        <begin position="1148"/>
        <end position="1168"/>
    </location>
</feature>
<proteinExistence type="evidence at transcript level"/>
<feature type="region of interest" description="Disordered" evidence="2">
    <location>
        <begin position="1741"/>
        <end position="1827"/>
    </location>
</feature>
<dbReference type="Pfam" id="PF14663">
    <property type="entry name" value="RasGEF_N_2"/>
    <property type="match status" value="1"/>
</dbReference>
<feature type="domain" description="Rapamycin-insensitive companion of mTOR middle" evidence="3">
    <location>
        <begin position="575"/>
        <end position="795"/>
    </location>
</feature>
<name>B3N135_DROAN</name>
<protein>
    <submittedName>
        <fullName evidence="6">Rapamycin-insensitive companion of Tor</fullName>
    </submittedName>
</protein>
<feature type="region of interest" description="Disordered" evidence="2">
    <location>
        <begin position="1420"/>
        <end position="1505"/>
    </location>
</feature>
<dbReference type="InterPro" id="IPR028268">
    <property type="entry name" value="Pianissimo_fam"/>
</dbReference>
<dbReference type="SMART" id="SM01303">
    <property type="entry name" value="RasGEF_N_2"/>
    <property type="match status" value="1"/>
</dbReference>
<evidence type="ECO:0000256" key="1">
    <source>
        <dbReference type="ARBA" id="ARBA00008878"/>
    </source>
</evidence>
<dbReference type="STRING" id="7217.B3N135"/>
<feature type="compositionally biased region" description="Polar residues" evidence="2">
    <location>
        <begin position="1540"/>
        <end position="1549"/>
    </location>
</feature>
<feature type="region of interest" description="Disordered" evidence="2">
    <location>
        <begin position="1536"/>
        <end position="1555"/>
    </location>
</feature>
<dbReference type="Pfam" id="PF14664">
    <property type="entry name" value="RICTOR_N"/>
    <property type="match status" value="1"/>
</dbReference>
<dbReference type="GO" id="GO:0045793">
    <property type="term" value="P:positive regulation of cell size"/>
    <property type="evidence" value="ECO:0007669"/>
    <property type="project" value="EnsemblMetazoa"/>
</dbReference>
<dbReference type="InterPro" id="IPR028267">
    <property type="entry name" value="Pianissimo_N"/>
</dbReference>
<organism evidence="7 8">
    <name type="scientific">Drosophila ananassae</name>
    <name type="common">Fruit fly</name>
    <dbReference type="NCBI Taxonomy" id="7217"/>
    <lineage>
        <taxon>Eukaryota</taxon>
        <taxon>Metazoa</taxon>
        <taxon>Ecdysozoa</taxon>
        <taxon>Arthropoda</taxon>
        <taxon>Hexapoda</taxon>
        <taxon>Insecta</taxon>
        <taxon>Pterygota</taxon>
        <taxon>Neoptera</taxon>
        <taxon>Endopterygota</taxon>
        <taxon>Diptera</taxon>
        <taxon>Brachycera</taxon>
        <taxon>Muscomorpha</taxon>
        <taxon>Ephydroidea</taxon>
        <taxon>Drosophilidae</taxon>
        <taxon>Drosophila</taxon>
        <taxon>Sophophora</taxon>
    </lineage>
</organism>
<evidence type="ECO:0000259" key="5">
    <source>
        <dbReference type="SMART" id="SM01310"/>
    </source>
</evidence>
<dbReference type="GO" id="GO:0043539">
    <property type="term" value="F:protein serine/threonine kinase activator activity"/>
    <property type="evidence" value="ECO:0007669"/>
    <property type="project" value="EnsemblMetazoa"/>
</dbReference>
<dbReference type="SMART" id="SM01310">
    <property type="entry name" value="RICTOR_V"/>
    <property type="match status" value="1"/>
</dbReference>
<dbReference type="GeneID" id="6498754"/>
<dbReference type="KEGG" id="dan:6498754"/>
<dbReference type="Pfam" id="PF14666">
    <property type="entry name" value="RICTOR_M"/>
    <property type="match status" value="1"/>
</dbReference>
<dbReference type="InterPro" id="IPR029453">
    <property type="entry name" value="Rictor_IV"/>
</dbReference>
<dbReference type="OrthoDB" id="271111at2759"/>
<accession>B3N135</accession>
<dbReference type="CTD" id="253260"/>
<dbReference type="GO" id="GO:0045887">
    <property type="term" value="P:positive regulation of synaptic assembly at neuromuscular junction"/>
    <property type="evidence" value="ECO:0007669"/>
    <property type="project" value="EnsemblMetazoa"/>
</dbReference>
<dbReference type="EMBL" id="CH902650">
    <property type="protein sequence ID" value="EDV30070.1"/>
    <property type="molecule type" value="Genomic_DNA"/>
</dbReference>
<dbReference type="PANTHER" id="PTHR13298:SF11">
    <property type="entry name" value="RAPAMYCIN-INSENSITIVE COMPANION OF MTOR"/>
    <property type="match status" value="1"/>
</dbReference>
<dbReference type="Proteomes" id="UP000007801">
    <property type="component" value="Unassembled WGS sequence"/>
</dbReference>
<reference evidence="7" key="3">
    <citation type="submission" date="2015-10" db="EMBL/GenBank/DDBJ databases">
        <authorList>
            <consortium name="FlyBase"/>
        </authorList>
    </citation>
    <scope>NUCLEOTIDE SEQUENCE</scope>
    <source>
        <strain evidence="7">TSC#14024-0371.13</strain>
    </source>
</reference>
<evidence type="ECO:0000256" key="2">
    <source>
        <dbReference type="SAM" id="MobiDB-lite"/>
    </source>
</evidence>
<feature type="compositionally biased region" description="Low complexity" evidence="2">
    <location>
        <begin position="1441"/>
        <end position="1471"/>
    </location>
</feature>
<feature type="domain" description="Rapamycin-insensitive companion of mTOR N-terminal" evidence="4">
    <location>
        <begin position="59"/>
        <end position="439"/>
    </location>
</feature>
<comment type="similarity">
    <text evidence="1">Belongs to the RICTOR family.</text>
</comment>
<dbReference type="Pfam" id="PF14668">
    <property type="entry name" value="RICTOR_V"/>
    <property type="match status" value="1"/>
</dbReference>
<dbReference type="GO" id="GO:0034504">
    <property type="term" value="P:protein localization to nucleus"/>
    <property type="evidence" value="ECO:0007669"/>
    <property type="project" value="EnsemblMetazoa"/>
</dbReference>
<reference evidence="7 8" key="1">
    <citation type="journal article" date="2007" name="Nature">
        <title>Evolution of genes and genomes on the Drosophila phylogeny.</title>
        <authorList>
            <consortium name="Drosophila 12 Genomes Consortium"/>
            <person name="Clark A.G."/>
            <person name="Eisen M.B."/>
            <person name="Smith D.R."/>
            <person name="Bergman C.M."/>
            <person name="Oliver B."/>
            <person name="Markow T.A."/>
            <person name="Kaufman T.C."/>
            <person name="Kellis M."/>
            <person name="Gelbart W."/>
            <person name="Iyer V.N."/>
            <person name="Pollard D.A."/>
            <person name="Sackton T.B."/>
            <person name="Larracuente A.M."/>
            <person name="Singh N.D."/>
            <person name="Abad J.P."/>
            <person name="Abt D.N."/>
            <person name="Adryan B."/>
            <person name="Aguade M."/>
            <person name="Akashi H."/>
            <person name="Anderson W.W."/>
            <person name="Aquadro C.F."/>
            <person name="Ardell D.H."/>
            <person name="Arguello R."/>
            <person name="Artieri C.G."/>
            <person name="Barbash D.A."/>
            <person name="Barker D."/>
            <person name="Barsanti P."/>
            <person name="Batterham P."/>
            <person name="Batzoglou S."/>
            <person name="Begun D."/>
            <person name="Bhutkar A."/>
            <person name="Blanco E."/>
            <person name="Bosak S.A."/>
            <person name="Bradley R.K."/>
            <person name="Brand A.D."/>
            <person name="Brent M.R."/>
            <person name="Brooks A.N."/>
            <person name="Brown R.H."/>
            <person name="Butlin R.K."/>
            <person name="Caggese C."/>
            <person name="Calvi B.R."/>
            <person name="Bernardo de Carvalho A."/>
            <person name="Caspi A."/>
            <person name="Castrezana S."/>
            <person name="Celniker S.E."/>
            <person name="Chang J.L."/>
            <person name="Chapple C."/>
            <person name="Chatterji S."/>
            <person name="Chinwalla A."/>
            <person name="Civetta A."/>
            <person name="Clifton S.W."/>
            <person name="Comeron J.M."/>
            <person name="Costello J.C."/>
            <person name="Coyne J.A."/>
            <person name="Daub J."/>
            <person name="David R.G."/>
            <person name="Delcher A.L."/>
            <person name="Delehaunty K."/>
            <person name="Do C.B."/>
            <person name="Ebling H."/>
            <person name="Edwards K."/>
            <person name="Eickbush T."/>
            <person name="Evans J.D."/>
            <person name="Filipski A."/>
            <person name="Findeiss S."/>
            <person name="Freyhult E."/>
            <person name="Fulton L."/>
            <person name="Fulton R."/>
            <person name="Garcia A.C."/>
            <person name="Gardiner A."/>
            <person name="Garfield D.A."/>
            <person name="Garvin B.E."/>
            <person name="Gibson G."/>
            <person name="Gilbert D."/>
            <person name="Gnerre S."/>
            <person name="Godfrey J."/>
            <person name="Good R."/>
            <person name="Gotea V."/>
            <person name="Gravely B."/>
            <person name="Greenberg A.J."/>
            <person name="Griffiths-Jones S."/>
            <person name="Gross S."/>
            <person name="Guigo R."/>
            <person name="Gustafson E.A."/>
            <person name="Haerty W."/>
            <person name="Hahn M.W."/>
            <person name="Halligan D.L."/>
            <person name="Halpern A.L."/>
            <person name="Halter G.M."/>
            <person name="Han M.V."/>
            <person name="Heger A."/>
            <person name="Hillier L."/>
            <person name="Hinrichs A.S."/>
            <person name="Holmes I."/>
            <person name="Hoskins R.A."/>
            <person name="Hubisz M.J."/>
            <person name="Hultmark D."/>
            <person name="Huntley M.A."/>
            <person name="Jaffe D.B."/>
            <person name="Jagadeeshan S."/>
            <person name="Jeck W.R."/>
            <person name="Johnson J."/>
            <person name="Jones C.D."/>
            <person name="Jordan W.C."/>
            <person name="Karpen G.H."/>
            <person name="Kataoka E."/>
            <person name="Keightley P.D."/>
            <person name="Kheradpour P."/>
            <person name="Kirkness E.F."/>
            <person name="Koerich L.B."/>
            <person name="Kristiansen K."/>
            <person name="Kudrna D."/>
            <person name="Kulathinal R.J."/>
            <person name="Kumar S."/>
            <person name="Kwok R."/>
            <person name="Lander E."/>
            <person name="Langley C.H."/>
            <person name="Lapoint R."/>
            <person name="Lazzaro B.P."/>
            <person name="Lee S.J."/>
            <person name="Levesque L."/>
            <person name="Li R."/>
            <person name="Lin C.F."/>
            <person name="Lin M.F."/>
            <person name="Lindblad-Toh K."/>
            <person name="Llopart A."/>
            <person name="Long M."/>
            <person name="Low L."/>
            <person name="Lozovsky E."/>
            <person name="Lu J."/>
            <person name="Luo M."/>
            <person name="Machado C.A."/>
            <person name="Makalowski W."/>
            <person name="Marzo M."/>
            <person name="Matsuda M."/>
            <person name="Matzkin L."/>
            <person name="McAllister B."/>
            <person name="McBride C.S."/>
            <person name="McKernan B."/>
            <person name="McKernan K."/>
            <person name="Mendez-Lago M."/>
            <person name="Minx P."/>
            <person name="Mollenhauer M.U."/>
            <person name="Montooth K."/>
            <person name="Mount S.M."/>
            <person name="Mu X."/>
            <person name="Myers E."/>
            <person name="Negre B."/>
            <person name="Newfeld S."/>
            <person name="Nielsen R."/>
            <person name="Noor M.A."/>
            <person name="O'Grady P."/>
            <person name="Pachter L."/>
            <person name="Papaceit M."/>
            <person name="Parisi M.J."/>
            <person name="Parisi M."/>
            <person name="Parts L."/>
            <person name="Pedersen J.S."/>
            <person name="Pesole G."/>
            <person name="Phillippy A.M."/>
            <person name="Ponting C.P."/>
            <person name="Pop M."/>
            <person name="Porcelli D."/>
            <person name="Powell J.R."/>
            <person name="Prohaska S."/>
            <person name="Pruitt K."/>
            <person name="Puig M."/>
            <person name="Quesneville H."/>
            <person name="Ram K.R."/>
            <person name="Rand D."/>
            <person name="Rasmussen M.D."/>
            <person name="Reed L.K."/>
            <person name="Reenan R."/>
            <person name="Reily A."/>
            <person name="Remington K.A."/>
            <person name="Rieger T.T."/>
            <person name="Ritchie M.G."/>
            <person name="Robin C."/>
            <person name="Rogers Y.H."/>
            <person name="Rohde C."/>
            <person name="Rozas J."/>
            <person name="Rubenfield M.J."/>
            <person name="Ruiz A."/>
            <person name="Russo S."/>
            <person name="Salzberg S.L."/>
            <person name="Sanchez-Gracia A."/>
            <person name="Saranga D.J."/>
            <person name="Sato H."/>
            <person name="Schaeffer S.W."/>
            <person name="Schatz M.C."/>
            <person name="Schlenke T."/>
            <person name="Schwartz R."/>
            <person name="Segarra C."/>
            <person name="Singh R.S."/>
            <person name="Sirot L."/>
            <person name="Sirota M."/>
            <person name="Sisneros N.B."/>
            <person name="Smith C.D."/>
            <person name="Smith T.F."/>
            <person name="Spieth J."/>
            <person name="Stage D.E."/>
            <person name="Stark A."/>
            <person name="Stephan W."/>
            <person name="Strausberg R.L."/>
            <person name="Strempel S."/>
            <person name="Sturgill D."/>
            <person name="Sutton G."/>
            <person name="Sutton G.G."/>
            <person name="Tao W."/>
            <person name="Teichmann S."/>
            <person name="Tobari Y.N."/>
            <person name="Tomimura Y."/>
            <person name="Tsolas J.M."/>
            <person name="Valente V.L."/>
            <person name="Venter E."/>
            <person name="Venter J.C."/>
            <person name="Vicario S."/>
            <person name="Vieira F.G."/>
            <person name="Vilella A.J."/>
            <person name="Villasante A."/>
            <person name="Walenz B."/>
            <person name="Wang J."/>
            <person name="Wasserman M."/>
            <person name="Watts T."/>
            <person name="Wilson D."/>
            <person name="Wilson R.K."/>
            <person name="Wing R.A."/>
            <person name="Wolfner M.F."/>
            <person name="Wong A."/>
            <person name="Wong G.K."/>
            <person name="Wu C.I."/>
            <person name="Wu G."/>
            <person name="Yamamoto D."/>
            <person name="Yang H.P."/>
            <person name="Yang S.P."/>
            <person name="Yorke J.A."/>
            <person name="Yoshida K."/>
            <person name="Zdobnov E."/>
            <person name="Zhang P."/>
            <person name="Zhang Y."/>
            <person name="Zimin A.V."/>
            <person name="Baldwin J."/>
            <person name="Abdouelleil A."/>
            <person name="Abdulkadir J."/>
            <person name="Abebe A."/>
            <person name="Abera B."/>
            <person name="Abreu J."/>
            <person name="Acer S.C."/>
            <person name="Aftuck L."/>
            <person name="Alexander A."/>
            <person name="An P."/>
            <person name="Anderson E."/>
            <person name="Anderson S."/>
            <person name="Arachi H."/>
            <person name="Azer M."/>
            <person name="Bachantsang P."/>
            <person name="Barry A."/>
            <person name="Bayul T."/>
            <person name="Berlin A."/>
            <person name="Bessette D."/>
            <person name="Bloom T."/>
            <person name="Blye J."/>
            <person name="Boguslavskiy L."/>
            <person name="Bonnet C."/>
            <person name="Boukhgalter B."/>
            <person name="Bourzgui I."/>
            <person name="Brown A."/>
            <person name="Cahill P."/>
            <person name="Channer S."/>
            <person name="Cheshatsang Y."/>
            <person name="Chuda L."/>
            <person name="Citroen M."/>
            <person name="Collymore A."/>
            <person name="Cooke P."/>
            <person name="Costello M."/>
            <person name="D'Aco K."/>
            <person name="Daza R."/>
            <person name="De Haan G."/>
            <person name="DeGray S."/>
            <person name="DeMaso C."/>
            <person name="Dhargay N."/>
            <person name="Dooley K."/>
            <person name="Dooley E."/>
            <person name="Doricent M."/>
            <person name="Dorje P."/>
            <person name="Dorjee K."/>
            <person name="Dupes A."/>
            <person name="Elong R."/>
            <person name="Falk J."/>
            <person name="Farina A."/>
            <person name="Faro S."/>
            <person name="Ferguson D."/>
            <person name="Fisher S."/>
            <person name="Foley C.D."/>
            <person name="Franke A."/>
            <person name="Friedrich D."/>
            <person name="Gadbois L."/>
            <person name="Gearin G."/>
            <person name="Gearin C.R."/>
            <person name="Giannoukos G."/>
            <person name="Goode T."/>
            <person name="Graham J."/>
            <person name="Grandbois E."/>
            <person name="Grewal S."/>
            <person name="Gyaltsen K."/>
            <person name="Hafez N."/>
            <person name="Hagos B."/>
            <person name="Hall J."/>
            <person name="Henson C."/>
            <person name="Hollinger A."/>
            <person name="Honan T."/>
            <person name="Huard M.D."/>
            <person name="Hughes L."/>
            <person name="Hurhula B."/>
            <person name="Husby M.E."/>
            <person name="Kamat A."/>
            <person name="Kanga B."/>
            <person name="Kashin S."/>
            <person name="Khazanovich D."/>
            <person name="Kisner P."/>
            <person name="Lance K."/>
            <person name="Lara M."/>
            <person name="Lee W."/>
            <person name="Lennon N."/>
            <person name="Letendre F."/>
            <person name="LeVine R."/>
            <person name="Lipovsky A."/>
            <person name="Liu X."/>
            <person name="Liu J."/>
            <person name="Liu S."/>
            <person name="Lokyitsang T."/>
            <person name="Lokyitsang Y."/>
            <person name="Lubonja R."/>
            <person name="Lui A."/>
            <person name="MacDonald P."/>
            <person name="Magnisalis V."/>
            <person name="Maru K."/>
            <person name="Matthews C."/>
            <person name="McCusker W."/>
            <person name="McDonough S."/>
            <person name="Mehta T."/>
            <person name="Meldrim J."/>
            <person name="Meneus L."/>
            <person name="Mihai O."/>
            <person name="Mihalev A."/>
            <person name="Mihova T."/>
            <person name="Mittelman R."/>
            <person name="Mlenga V."/>
            <person name="Montmayeur A."/>
            <person name="Mulrain L."/>
            <person name="Navidi A."/>
            <person name="Naylor J."/>
            <person name="Negash T."/>
            <person name="Nguyen T."/>
            <person name="Nguyen N."/>
            <person name="Nicol R."/>
            <person name="Norbu C."/>
            <person name="Norbu N."/>
            <person name="Novod N."/>
            <person name="O'Neill B."/>
            <person name="Osman S."/>
            <person name="Markiewicz E."/>
            <person name="Oyono O.L."/>
            <person name="Patti C."/>
            <person name="Phunkhang P."/>
            <person name="Pierre F."/>
            <person name="Priest M."/>
            <person name="Raghuraman S."/>
            <person name="Rege F."/>
            <person name="Reyes R."/>
            <person name="Rise C."/>
            <person name="Rogov P."/>
            <person name="Ross K."/>
            <person name="Ryan E."/>
            <person name="Settipalli S."/>
            <person name="Shea T."/>
            <person name="Sherpa N."/>
            <person name="Shi L."/>
            <person name="Shih D."/>
            <person name="Sparrow T."/>
            <person name="Spaulding J."/>
            <person name="Stalker J."/>
            <person name="Stange-Thomann N."/>
            <person name="Stavropoulos S."/>
            <person name="Stone C."/>
            <person name="Strader C."/>
            <person name="Tesfaye S."/>
            <person name="Thomson T."/>
            <person name="Thoulutsang Y."/>
            <person name="Thoulutsang D."/>
            <person name="Topham K."/>
            <person name="Topping I."/>
            <person name="Tsamla T."/>
            <person name="Vassiliev H."/>
            <person name="Vo A."/>
            <person name="Wangchuk T."/>
            <person name="Wangdi T."/>
            <person name="Weiand M."/>
            <person name="Wilkinson J."/>
            <person name="Wilson A."/>
            <person name="Yadav S."/>
            <person name="Young G."/>
            <person name="Yu Q."/>
            <person name="Zembek L."/>
            <person name="Zhong D."/>
            <person name="Zimmer A."/>
            <person name="Zwirko Z."/>
            <person name="Jaffe D.B."/>
            <person name="Alvarez P."/>
            <person name="Brockman W."/>
            <person name="Butler J."/>
            <person name="Chin C."/>
            <person name="Gnerre S."/>
            <person name="Grabherr M."/>
            <person name="Kleber M."/>
            <person name="Mauceli E."/>
            <person name="MacCallum I."/>
        </authorList>
    </citation>
    <scope>NUCLEOTIDE SEQUENCE [LARGE SCALE GENOMIC DNA]</scope>
    <source>
        <strain evidence="7">TSC#14024-0371.13</strain>
        <strain evidence="8">Tucson 14024-0371.13</strain>
    </source>
</reference>
<dbReference type="PhylomeDB" id="B3N135"/>
<dbReference type="InParanoid" id="B3N135"/>
<evidence type="ECO:0000259" key="4">
    <source>
        <dbReference type="SMART" id="SM01308"/>
    </source>
</evidence>
<dbReference type="InterPro" id="IPR016024">
    <property type="entry name" value="ARM-type_fold"/>
</dbReference>
<evidence type="ECO:0000313" key="7">
    <source>
        <dbReference type="EMBL" id="EDV30070.1"/>
    </source>
</evidence>
<dbReference type="OMA" id="PPYNYTG"/>
<evidence type="ECO:0000313" key="6">
    <source>
        <dbReference type="EMBL" id="DBA35807.1"/>
    </source>
</evidence>
<feature type="compositionally biased region" description="Low complexity" evidence="2">
    <location>
        <begin position="1487"/>
        <end position="1498"/>
    </location>
</feature>
<dbReference type="HOGENOM" id="CLU_001013_2_0_1"/>
<dbReference type="PANTHER" id="PTHR13298">
    <property type="entry name" value="CYTOSOLIC REGULATOR PIANISSIMO"/>
    <property type="match status" value="1"/>
</dbReference>
<dbReference type="InterPro" id="IPR029452">
    <property type="entry name" value="RICTOR_V"/>
</dbReference>
<dbReference type="InterPro" id="IPR011989">
    <property type="entry name" value="ARM-like"/>
</dbReference>
<evidence type="ECO:0000259" key="3">
    <source>
        <dbReference type="SMART" id="SM01307"/>
    </source>
</evidence>
<dbReference type="GO" id="GO:0046628">
    <property type="term" value="P:positive regulation of insulin receptor signaling pathway"/>
    <property type="evidence" value="ECO:0007669"/>
    <property type="project" value="EnsemblMetazoa"/>
</dbReference>
<dbReference type="GO" id="GO:0038203">
    <property type="term" value="P:TORC2 signaling"/>
    <property type="evidence" value="ECO:0007669"/>
    <property type="project" value="EnsemblMetazoa"/>
</dbReference>
<dbReference type="GO" id="GO:0031932">
    <property type="term" value="C:TORC2 complex"/>
    <property type="evidence" value="ECO:0007669"/>
    <property type="project" value="EnsemblMetazoa"/>
</dbReference>
<evidence type="ECO:0000313" key="8">
    <source>
        <dbReference type="Proteomes" id="UP000007801"/>
    </source>
</evidence>
<dbReference type="SMART" id="SM01308">
    <property type="entry name" value="RICTOR_N"/>
    <property type="match status" value="1"/>
</dbReference>
<feature type="domain" description="Rapamycin-insensitive companion of mTOR" evidence="5">
    <location>
        <begin position="971"/>
        <end position="1045"/>
    </location>
</feature>
<reference evidence="6" key="4">
    <citation type="journal article" date="2022" name="F1000Research">
        <title>Manual annotation of Drosophila genes: a Genomics Education Partnership protocol.</title>
        <authorList>
            <person name="Rele C.P."/>
            <person name="Sandlin K.M."/>
            <person name="Leung W."/>
            <person name="Reed L.K."/>
        </authorList>
    </citation>
    <scope>NUCLEOTIDE SEQUENCE</scope>
</reference>
<dbReference type="GO" id="GO:0051897">
    <property type="term" value="P:positive regulation of phosphatidylinositol 3-kinase/protein kinase B signal transduction"/>
    <property type="evidence" value="ECO:0007669"/>
    <property type="project" value="EnsemblMetazoa"/>
</dbReference>
<feature type="compositionally biased region" description="Polar residues" evidence="2">
    <location>
        <begin position="1773"/>
        <end position="1795"/>
    </location>
</feature>
<feature type="compositionally biased region" description="Acidic residues" evidence="2">
    <location>
        <begin position="1760"/>
        <end position="1770"/>
    </location>
</feature>
<reference evidence="6" key="5">
    <citation type="journal article" date="2023" name="MicroPubl. Biol.">
        <title>Drosophila ananassae -- rictor.</title>
        <authorList>
            <person name="Backlund A.E."/>
            <person name="Bain B."/>
            <person name="Kite K."/>
            <person name="Babbitt C."/>
            <person name="Long L.J."/>
            <person name="Leatherman J."/>
            <person name="Schwartz B."/>
            <person name="Rele C.P."/>
        </authorList>
    </citation>
    <scope>NUCLEOTIDE SEQUENCE</scope>
</reference>
<reference evidence="7" key="2">
    <citation type="journal article" date="2008" name="Bioinformatics">
        <title>Assembly reconciliation.</title>
        <authorList>
            <person name="Zimin A.V."/>
            <person name="Smith D.R."/>
            <person name="Sutton G."/>
            <person name="Yorke J.A."/>
        </authorList>
    </citation>
    <scope>NUCLEOTIDE SEQUENCE</scope>
    <source>
        <strain evidence="7">TSC#14024-0371.13</strain>
    </source>
</reference>
<feature type="compositionally biased region" description="Low complexity" evidence="2">
    <location>
        <begin position="1796"/>
        <end position="1818"/>
    </location>
</feature>
<keyword evidence="8" id="KW-1185">Reference proteome</keyword>
<dbReference type="GO" id="GO:0009267">
    <property type="term" value="P:cellular response to starvation"/>
    <property type="evidence" value="ECO:0007669"/>
    <property type="project" value="EnsemblMetazoa"/>
</dbReference>
<dbReference type="eggNOG" id="KOG3694">
    <property type="taxonomic scope" value="Eukaryota"/>
</dbReference>
<dbReference type="SUPFAM" id="SSF48371">
    <property type="entry name" value="ARM repeat"/>
    <property type="match status" value="2"/>
</dbReference>